<dbReference type="PANTHER" id="PTHR14948">
    <property type="entry name" value="NG5"/>
    <property type="match status" value="1"/>
</dbReference>
<dbReference type="InterPro" id="IPR051423">
    <property type="entry name" value="CD225/Dispanin"/>
</dbReference>
<keyword evidence="2 5" id="KW-0812">Transmembrane</keyword>
<name>A0A3M0GS72_9FLAO</name>
<sequence length="105" mass="10954">METQPDFTKGTPPGERPSNYLILAIVTTFLCCNITGVVSIIYAAQVNAKWNGGDYEGAIQDSKNAKLWGMIGLIGGAVLIGIIAIFYGAMIASIMANGGGSGYGY</sequence>
<feature type="transmembrane region" description="Helical" evidence="5">
    <location>
        <begin position="67"/>
        <end position="96"/>
    </location>
</feature>
<comment type="caution">
    <text evidence="6">The sequence shown here is derived from an EMBL/GenBank/DDBJ whole genome shotgun (WGS) entry which is preliminary data.</text>
</comment>
<evidence type="ECO:0000313" key="6">
    <source>
        <dbReference type="EMBL" id="RMB64069.1"/>
    </source>
</evidence>
<dbReference type="GO" id="GO:0016020">
    <property type="term" value="C:membrane"/>
    <property type="evidence" value="ECO:0007669"/>
    <property type="project" value="UniProtKB-SubCell"/>
</dbReference>
<dbReference type="InterPro" id="IPR007593">
    <property type="entry name" value="CD225/Dispanin_fam"/>
</dbReference>
<evidence type="ECO:0000256" key="2">
    <source>
        <dbReference type="ARBA" id="ARBA00022692"/>
    </source>
</evidence>
<dbReference type="Proteomes" id="UP000281985">
    <property type="component" value="Unassembled WGS sequence"/>
</dbReference>
<feature type="transmembrane region" description="Helical" evidence="5">
    <location>
        <begin position="20"/>
        <end position="46"/>
    </location>
</feature>
<comment type="subcellular location">
    <subcellularLocation>
        <location evidence="1">Membrane</location>
    </subcellularLocation>
</comment>
<keyword evidence="4 5" id="KW-0472">Membrane</keyword>
<gene>
    <name evidence="6" type="ORF">EAX61_01430</name>
</gene>
<accession>A0A3M0GS72</accession>
<reference evidence="6 7" key="1">
    <citation type="submission" date="2018-10" db="EMBL/GenBank/DDBJ databases">
        <title>Dokdonia luteus sp. nov., isolated from sea water.</title>
        <authorList>
            <person name="Zhou L.Y."/>
            <person name="Du Z.J."/>
        </authorList>
    </citation>
    <scope>NUCLEOTIDE SEQUENCE [LARGE SCALE GENOMIC DNA]</scope>
    <source>
        <strain evidence="6 7">SH27</strain>
    </source>
</reference>
<evidence type="ECO:0000256" key="4">
    <source>
        <dbReference type="ARBA" id="ARBA00023136"/>
    </source>
</evidence>
<protein>
    <submittedName>
        <fullName evidence="6">CD225/dispanin family protein</fullName>
    </submittedName>
</protein>
<dbReference type="EMBL" id="REFV01000001">
    <property type="protein sequence ID" value="RMB64069.1"/>
    <property type="molecule type" value="Genomic_DNA"/>
</dbReference>
<dbReference type="RefSeq" id="WP_121915864.1">
    <property type="nucleotide sequence ID" value="NZ_REFV01000001.1"/>
</dbReference>
<dbReference type="OrthoDB" id="9815705at2"/>
<evidence type="ECO:0000256" key="3">
    <source>
        <dbReference type="ARBA" id="ARBA00022989"/>
    </source>
</evidence>
<dbReference type="PANTHER" id="PTHR14948:SF44">
    <property type="entry name" value="PROLINE-RICH TRANSMEMBRANE PROTEIN 1-LIKE"/>
    <property type="match status" value="1"/>
</dbReference>
<organism evidence="6 7">
    <name type="scientific">Dokdonia sinensis</name>
    <dbReference type="NCBI Taxonomy" id="2479847"/>
    <lineage>
        <taxon>Bacteria</taxon>
        <taxon>Pseudomonadati</taxon>
        <taxon>Bacteroidota</taxon>
        <taxon>Flavobacteriia</taxon>
        <taxon>Flavobacteriales</taxon>
        <taxon>Flavobacteriaceae</taxon>
        <taxon>Dokdonia</taxon>
    </lineage>
</organism>
<proteinExistence type="predicted"/>
<evidence type="ECO:0000313" key="7">
    <source>
        <dbReference type="Proteomes" id="UP000281985"/>
    </source>
</evidence>
<dbReference type="AlphaFoldDB" id="A0A3M0GS72"/>
<keyword evidence="3 5" id="KW-1133">Transmembrane helix</keyword>
<evidence type="ECO:0000256" key="1">
    <source>
        <dbReference type="ARBA" id="ARBA00004370"/>
    </source>
</evidence>
<evidence type="ECO:0000256" key="5">
    <source>
        <dbReference type="SAM" id="Phobius"/>
    </source>
</evidence>
<keyword evidence="7" id="KW-1185">Reference proteome</keyword>
<dbReference type="Pfam" id="PF04505">
    <property type="entry name" value="CD225"/>
    <property type="match status" value="1"/>
</dbReference>